<dbReference type="GO" id="GO:0006302">
    <property type="term" value="P:double-strand break repair"/>
    <property type="evidence" value="ECO:0007669"/>
    <property type="project" value="InterPro"/>
</dbReference>
<feature type="region of interest" description="Disordered" evidence="5">
    <location>
        <begin position="810"/>
        <end position="852"/>
    </location>
</feature>
<evidence type="ECO:0000256" key="1">
    <source>
        <dbReference type="ARBA" id="ARBA00006930"/>
    </source>
</evidence>
<dbReference type="Gene3D" id="3.40.50.300">
    <property type="entry name" value="P-loop containing nucleotide triphosphate hydrolases"/>
    <property type="match status" value="2"/>
</dbReference>
<dbReference type="PANTHER" id="PTHR32114:SF2">
    <property type="entry name" value="ABC TRANSPORTER ABCH.3"/>
    <property type="match status" value="1"/>
</dbReference>
<feature type="coiled-coil region" evidence="4">
    <location>
        <begin position="647"/>
        <end position="749"/>
    </location>
</feature>
<dbReference type="Pfam" id="PF13555">
    <property type="entry name" value="AAA_29"/>
    <property type="match status" value="1"/>
</dbReference>
<evidence type="ECO:0000256" key="4">
    <source>
        <dbReference type="SAM" id="Coils"/>
    </source>
</evidence>
<comment type="caution">
    <text evidence="6">The sequence shown here is derived from an EMBL/GenBank/DDBJ whole genome shotgun (WGS) entry which is preliminary data.</text>
</comment>
<comment type="similarity">
    <text evidence="1">Belongs to the SMC family. SbcC subfamily.</text>
</comment>
<name>A0A9D1D877_9FIRM</name>
<dbReference type="InterPro" id="IPR025662">
    <property type="entry name" value="Sigma_54_int_dom_ATP-bd_1"/>
</dbReference>
<evidence type="ECO:0000256" key="5">
    <source>
        <dbReference type="SAM" id="MobiDB-lite"/>
    </source>
</evidence>
<dbReference type="InterPro" id="IPR027417">
    <property type="entry name" value="P-loop_NTPase"/>
</dbReference>
<dbReference type="AlphaFoldDB" id="A0A9D1D877"/>
<comment type="subunit">
    <text evidence="2">Heterodimer of SbcC and SbcD.</text>
</comment>
<proteinExistence type="inferred from homology"/>
<keyword evidence="4" id="KW-0175">Coiled coil</keyword>
<gene>
    <name evidence="6" type="ORF">IAB31_01300</name>
</gene>
<dbReference type="Pfam" id="PF13558">
    <property type="entry name" value="SbcC_Walker_B"/>
    <property type="match status" value="1"/>
</dbReference>
<feature type="compositionally biased region" description="Basic and acidic residues" evidence="5">
    <location>
        <begin position="812"/>
        <end position="824"/>
    </location>
</feature>
<accession>A0A9D1D877</accession>
<feature type="coiled-coil region" evidence="4">
    <location>
        <begin position="419"/>
        <end position="446"/>
    </location>
</feature>
<dbReference type="GO" id="GO:0016887">
    <property type="term" value="F:ATP hydrolysis activity"/>
    <property type="evidence" value="ECO:0007669"/>
    <property type="project" value="InterPro"/>
</dbReference>
<dbReference type="SUPFAM" id="SSF52540">
    <property type="entry name" value="P-loop containing nucleoside triphosphate hydrolases"/>
    <property type="match status" value="1"/>
</dbReference>
<feature type="compositionally biased region" description="Basic and acidic residues" evidence="5">
    <location>
        <begin position="831"/>
        <end position="852"/>
    </location>
</feature>
<protein>
    <recommendedName>
        <fullName evidence="3">Nuclease SbcCD subunit C</fullName>
    </recommendedName>
</protein>
<dbReference type="Proteomes" id="UP000886757">
    <property type="component" value="Unassembled WGS sequence"/>
</dbReference>
<reference evidence="6" key="1">
    <citation type="submission" date="2020-10" db="EMBL/GenBank/DDBJ databases">
        <authorList>
            <person name="Gilroy R."/>
        </authorList>
    </citation>
    <scope>NUCLEOTIDE SEQUENCE</scope>
    <source>
        <strain evidence="6">ChiSjej4B22-8148</strain>
    </source>
</reference>
<organism evidence="6 7">
    <name type="scientific">Candidatus Choladousia intestinavium</name>
    <dbReference type="NCBI Taxonomy" id="2840727"/>
    <lineage>
        <taxon>Bacteria</taxon>
        <taxon>Bacillati</taxon>
        <taxon>Bacillota</taxon>
        <taxon>Clostridia</taxon>
        <taxon>Lachnospirales</taxon>
        <taxon>Lachnospiraceae</taxon>
        <taxon>Lachnospiraceae incertae sedis</taxon>
        <taxon>Candidatus Choladousia</taxon>
    </lineage>
</organism>
<sequence>MRPVKLTMQAFGSYGKRTVIDFEKTNQNLFLITGDTGAGKSTIFDAIVFALYGEASSGINKKDGTELQSQYVGPETEPFVELVFSEATGAEKKTYTVRRVPRHFRPLKRGTGVKEESGSVSLIMPDDSEYPQKETDRKLEEIVGLTKNQFMQVAMIAQGEFMELLRAKSDDKKVIFRKLFHTELYGKIVEELGRRRKGKQQEMGQIRTVCQTETAHVEVPADYEKAEELLTLKKRIVSSDRLSVVDLEEMLTILEELCSTLKERCSTAGKEYREANRLYLEKRDACTAGLQLLRRFQELEQAERELEECRAQEKEIRDAADQIRTISAAYEIQAVYERYMDAERTVKKAERSLAEQEAALPGFSKIYEETKKQAEAANTLLHKEIENYTKVTEKAERALAVFREIRKAEEETASASSAVHRAEKIASEARQNVSQLEENEQKWRSQAEILGQAGLLLERWQGEMDRAAETETDLSSLRTLTRDTDKQKQTADKARLEYAGASSIYEQKNREYENRRRIFLNAQAGFIAREQLRPGRPCPVCGSLEHPRPCQLDEDYQNLSREELDALGEQVSGLRARQEETASAARSAAALLTEKENNLTAEMEKLQRKLAGNVPEETEIPEKLTLGQAEKILLEWKHSLFQKEKGLKEDVQTLKRLQNRLQGIEAEKSELRTAAESAAQKLTEAKALLASCQARRDSLDASREYETEAEARMALSEAKAGKKHAEQNCSAAEEASQKAKSDLENARTLIHRYHAELPGQKKECKERKNTYETAMKEKALTESQWKEQTETRDRTETVRLQEIIDTYNRKKAAAESRRDSAKKETGRKKRPVPEELEAARDQAKERLDTAQKAQEREKAYYRADTEVYQSLKPVMEERKKVMDEHRRLDELYNLLAGNVTGSRMDIETFVQRYYLERILYAANRRFQDMTGGQFELRMFDIEKAGKGKNRGLDLMVYSTVTGKEREVRTLSGGESFMAALSLALGMADQIRAGSASVNLDVMFIDEGFGSLDEHSRDKAVRVLQNMAGDSRMIGIISHVSELKQEIEDQLIVQKDGEGSHVRWQIS</sequence>
<evidence type="ECO:0000256" key="2">
    <source>
        <dbReference type="ARBA" id="ARBA00011322"/>
    </source>
</evidence>
<evidence type="ECO:0000256" key="3">
    <source>
        <dbReference type="ARBA" id="ARBA00013368"/>
    </source>
</evidence>
<feature type="coiled-coil region" evidence="4">
    <location>
        <begin position="292"/>
        <end position="387"/>
    </location>
</feature>
<dbReference type="PROSITE" id="PS00675">
    <property type="entry name" value="SIGMA54_INTERACT_1"/>
    <property type="match status" value="1"/>
</dbReference>
<evidence type="ECO:0000313" key="7">
    <source>
        <dbReference type="Proteomes" id="UP000886757"/>
    </source>
</evidence>
<evidence type="ECO:0000313" key="6">
    <source>
        <dbReference type="EMBL" id="HIR12541.1"/>
    </source>
</evidence>
<reference evidence="6" key="2">
    <citation type="journal article" date="2021" name="PeerJ">
        <title>Extensive microbial diversity within the chicken gut microbiome revealed by metagenomics and culture.</title>
        <authorList>
            <person name="Gilroy R."/>
            <person name="Ravi A."/>
            <person name="Getino M."/>
            <person name="Pursley I."/>
            <person name="Horton D.L."/>
            <person name="Alikhan N.F."/>
            <person name="Baker D."/>
            <person name="Gharbi K."/>
            <person name="Hall N."/>
            <person name="Watson M."/>
            <person name="Adriaenssens E.M."/>
            <person name="Foster-Nyarko E."/>
            <person name="Jarju S."/>
            <person name="Secka A."/>
            <person name="Antonio M."/>
            <person name="Oren A."/>
            <person name="Chaudhuri R.R."/>
            <person name="La Ragione R."/>
            <person name="Hildebrand F."/>
            <person name="Pallen M.J."/>
        </authorList>
    </citation>
    <scope>NUCLEOTIDE SEQUENCE</scope>
    <source>
        <strain evidence="6">ChiSjej4B22-8148</strain>
    </source>
</reference>
<dbReference type="PANTHER" id="PTHR32114">
    <property type="entry name" value="ABC TRANSPORTER ABCH.3"/>
    <property type="match status" value="1"/>
</dbReference>
<dbReference type="EMBL" id="DVGK01000021">
    <property type="protein sequence ID" value="HIR12541.1"/>
    <property type="molecule type" value="Genomic_DNA"/>
</dbReference>